<dbReference type="SUPFAM" id="SSF56059">
    <property type="entry name" value="Glutathione synthetase ATP-binding domain-like"/>
    <property type="match status" value="1"/>
</dbReference>
<evidence type="ECO:0000259" key="5">
    <source>
        <dbReference type="PROSITE" id="PS50975"/>
    </source>
</evidence>
<dbReference type="PROSITE" id="PS50975">
    <property type="entry name" value="ATP_GRASP"/>
    <property type="match status" value="1"/>
</dbReference>
<dbReference type="PANTHER" id="PTHR43585">
    <property type="entry name" value="FUMIPYRROLE BIOSYNTHESIS PROTEIN C"/>
    <property type="match status" value="1"/>
</dbReference>
<keyword evidence="7" id="KW-1185">Reference proteome</keyword>
<dbReference type="InterPro" id="IPR011761">
    <property type="entry name" value="ATP-grasp"/>
</dbReference>
<evidence type="ECO:0000256" key="3">
    <source>
        <dbReference type="ARBA" id="ARBA00022840"/>
    </source>
</evidence>
<evidence type="ECO:0000256" key="2">
    <source>
        <dbReference type="ARBA" id="ARBA00022741"/>
    </source>
</evidence>
<reference evidence="6 7" key="1">
    <citation type="submission" date="2023-09" db="EMBL/GenBank/DDBJ databases">
        <title>Genome completion map analysis of the actinomycetes C11-1.</title>
        <authorList>
            <person name="Qin P."/>
            <person name="Guan P."/>
        </authorList>
    </citation>
    <scope>NUCLEOTIDE SEQUENCE [LARGE SCALE GENOMIC DNA]</scope>
    <source>
        <strain evidence="6 7">C11-1</strain>
    </source>
</reference>
<dbReference type="Proteomes" id="UP001303236">
    <property type="component" value="Chromosome"/>
</dbReference>
<dbReference type="InterPro" id="IPR052032">
    <property type="entry name" value="ATP-dep_AA_Ligase"/>
</dbReference>
<accession>A0ABY9W294</accession>
<keyword evidence="2 4" id="KW-0547">Nucleotide-binding</keyword>
<dbReference type="Gene3D" id="3.30.470.20">
    <property type="entry name" value="ATP-grasp fold, B domain"/>
    <property type="match status" value="1"/>
</dbReference>
<protein>
    <submittedName>
        <fullName evidence="6">ATP-grasp domain-containing protein</fullName>
    </submittedName>
</protein>
<proteinExistence type="predicted"/>
<sequence length="394" mass="44032">MNKHVLLLHPVAQWSLGRIAAICEREGWRLTIVTIENSTVGDRVTTLHEWIRVPALSDSPGELLSQIGARRFDAVVAGNEFAVIAADVLARELGLHHNDVARIRASRNKALMRRMFQEYGIPQPRTIAELSSVEESRSFDWTGVAFPVIVKPVDMAMSLFVRKCDSREEVEAALTRMSAFRTSRLTNYEFSTDALVEEYVGGPEFSLECVVQDGRVLAHSVTRKFVSPLPACYEIGHISGVDLPEARLRELLTVTERIASSWAMEQGVMHVEFKMTPERISVIEAAARPAGDHVPELVELQQGLSLEDAYLHARVGLPWKPAAREQGDTWHAIRFHYDERSEVPRPASVDVLRSHDEPEGVVPGAEPFSVNSRTGYSMLRSRSQADLDGYIRAT</sequence>
<dbReference type="PANTHER" id="PTHR43585:SF2">
    <property type="entry name" value="ATP-GRASP ENZYME FSQD"/>
    <property type="match status" value="1"/>
</dbReference>
<evidence type="ECO:0000313" key="7">
    <source>
        <dbReference type="Proteomes" id="UP001303236"/>
    </source>
</evidence>
<organism evidence="6 7">
    <name type="scientific">Streptomyces durocortorensis</name>
    <dbReference type="NCBI Taxonomy" id="2811104"/>
    <lineage>
        <taxon>Bacteria</taxon>
        <taxon>Bacillati</taxon>
        <taxon>Actinomycetota</taxon>
        <taxon>Actinomycetes</taxon>
        <taxon>Kitasatosporales</taxon>
        <taxon>Streptomycetaceae</taxon>
        <taxon>Streptomyces</taxon>
    </lineage>
</organism>
<evidence type="ECO:0000313" key="6">
    <source>
        <dbReference type="EMBL" id="WNF29196.1"/>
    </source>
</evidence>
<feature type="domain" description="ATP-grasp" evidence="5">
    <location>
        <begin position="113"/>
        <end position="315"/>
    </location>
</feature>
<dbReference type="Pfam" id="PF13535">
    <property type="entry name" value="ATP-grasp_4"/>
    <property type="match status" value="1"/>
</dbReference>
<keyword evidence="1" id="KW-0436">Ligase</keyword>
<evidence type="ECO:0000256" key="1">
    <source>
        <dbReference type="ARBA" id="ARBA00022598"/>
    </source>
</evidence>
<evidence type="ECO:0000256" key="4">
    <source>
        <dbReference type="PROSITE-ProRule" id="PRU00409"/>
    </source>
</evidence>
<name>A0ABY9W294_9ACTN</name>
<gene>
    <name evidence="6" type="ORF">RI138_21510</name>
</gene>
<dbReference type="EMBL" id="CP134500">
    <property type="protein sequence ID" value="WNF29196.1"/>
    <property type="molecule type" value="Genomic_DNA"/>
</dbReference>
<keyword evidence="3 4" id="KW-0067">ATP-binding</keyword>